<comment type="caution">
    <text evidence="2">The sequence shown here is derived from an EMBL/GenBank/DDBJ whole genome shotgun (WGS) entry which is preliminary data.</text>
</comment>
<organism evidence="2 3">
    <name type="scientific">Fusarium globosum</name>
    <dbReference type="NCBI Taxonomy" id="78864"/>
    <lineage>
        <taxon>Eukaryota</taxon>
        <taxon>Fungi</taxon>
        <taxon>Dikarya</taxon>
        <taxon>Ascomycota</taxon>
        <taxon>Pezizomycotina</taxon>
        <taxon>Sordariomycetes</taxon>
        <taxon>Hypocreomycetidae</taxon>
        <taxon>Hypocreales</taxon>
        <taxon>Nectriaceae</taxon>
        <taxon>Fusarium</taxon>
        <taxon>Fusarium fujikuroi species complex</taxon>
    </lineage>
</organism>
<dbReference type="AlphaFoldDB" id="A0A8H5YVV8"/>
<sequence>MPKIGTAKSSTNSLIQQTTSSSDNHQTKKAKPEMDGLVTPKTPEASEEPHTEGPVAIIQHRLESSTDLLVPPTTSHKCQTTKIELEAEWSVTPKDLSPSENPHTHGPVNVIKEKLDKPLTASKLGALPEEILLNIIYLIYEGTDQQSRFAFFVLRQVSQQFRRLAKDKMFLSHPFSDRDCCAWCVGYKTDSTIARLKHSNWVFRKTHCFEHKTRCEDTTGLANLVRKDKICEGCQLEVDKRQRRGVSLTCKFAARDNKDWVYCYICYVEHPSSCFSREELQKESNRACIAKTGYVRLCEHKVLFWYDLKHQAMRPGGFDEIQICRHPSHLENDLRHNEIPTAKLVGSYDGILSLSLSLTVVSAERCRTVVTGQNSSVAADQVLEAIQSVRRHGAQCILPERNTKAPPEMDAFVTPDIHAGEERIWTPIRKWPKHGELKDRNDWKKRANGLSVFCEPRHYGPNKSVTRLCFLYERKIRVRNSYWNGPSHDWYHAISPESYTYSGPPGVPGTCSSPSCRNYYSFRTNSKRHKVSVWRRYRISR</sequence>
<gene>
    <name evidence="2" type="ORF">FGLOB1_1779</name>
</gene>
<name>A0A8H5YVV8_9HYPO</name>
<evidence type="ECO:0008006" key="4">
    <source>
        <dbReference type="Google" id="ProtNLM"/>
    </source>
</evidence>
<dbReference type="Proteomes" id="UP000532311">
    <property type="component" value="Unassembled WGS sequence"/>
</dbReference>
<evidence type="ECO:0000313" key="2">
    <source>
        <dbReference type="EMBL" id="KAF5718195.1"/>
    </source>
</evidence>
<accession>A0A8H5YVV8</accession>
<keyword evidence="3" id="KW-1185">Reference proteome</keyword>
<feature type="region of interest" description="Disordered" evidence="1">
    <location>
        <begin position="1"/>
        <end position="52"/>
    </location>
</feature>
<proteinExistence type="predicted"/>
<evidence type="ECO:0000256" key="1">
    <source>
        <dbReference type="SAM" id="MobiDB-lite"/>
    </source>
</evidence>
<protein>
    <recommendedName>
        <fullName evidence="4">F-box domain-containing protein</fullName>
    </recommendedName>
</protein>
<reference evidence="2 3" key="1">
    <citation type="submission" date="2020-05" db="EMBL/GenBank/DDBJ databases">
        <title>Identification and distribution of gene clusters putatively required for synthesis of sphingolipid metabolism inhibitors in phylogenetically diverse species of the filamentous fungus Fusarium.</title>
        <authorList>
            <person name="Kim H.-S."/>
            <person name="Busman M."/>
            <person name="Brown D.W."/>
            <person name="Divon H."/>
            <person name="Uhlig S."/>
            <person name="Proctor R.H."/>
        </authorList>
    </citation>
    <scope>NUCLEOTIDE SEQUENCE [LARGE SCALE GENOMIC DNA]</scope>
    <source>
        <strain evidence="2 3">NRRL 26131</strain>
    </source>
</reference>
<evidence type="ECO:0000313" key="3">
    <source>
        <dbReference type="Proteomes" id="UP000532311"/>
    </source>
</evidence>
<dbReference type="EMBL" id="JAAQPF010000057">
    <property type="protein sequence ID" value="KAF5718195.1"/>
    <property type="molecule type" value="Genomic_DNA"/>
</dbReference>
<feature type="compositionally biased region" description="Polar residues" evidence="1">
    <location>
        <begin position="7"/>
        <end position="24"/>
    </location>
</feature>